<dbReference type="InterPro" id="IPR003673">
    <property type="entry name" value="CoA-Trfase_fam_III"/>
</dbReference>
<organism evidence="4 5">
    <name type="scientific">Durusdinium trenchii</name>
    <dbReference type="NCBI Taxonomy" id="1381693"/>
    <lineage>
        <taxon>Eukaryota</taxon>
        <taxon>Sar</taxon>
        <taxon>Alveolata</taxon>
        <taxon>Dinophyceae</taxon>
        <taxon>Suessiales</taxon>
        <taxon>Symbiodiniaceae</taxon>
        <taxon>Durusdinium</taxon>
    </lineage>
</organism>
<dbReference type="CDD" id="cd18186">
    <property type="entry name" value="BTB_POZ_ZBTB_KLHL-like"/>
    <property type="match status" value="1"/>
</dbReference>
<dbReference type="PANTHER" id="PTHR48228">
    <property type="entry name" value="SUCCINYL-COA--D-CITRAMALATE COA-TRANSFERASE"/>
    <property type="match status" value="1"/>
</dbReference>
<dbReference type="SMART" id="SM00225">
    <property type="entry name" value="BTB"/>
    <property type="match status" value="1"/>
</dbReference>
<dbReference type="SUPFAM" id="SSF54695">
    <property type="entry name" value="POZ domain"/>
    <property type="match status" value="1"/>
</dbReference>
<dbReference type="Pfam" id="PF02515">
    <property type="entry name" value="CoA_transf_3"/>
    <property type="match status" value="1"/>
</dbReference>
<evidence type="ECO:0000259" key="3">
    <source>
        <dbReference type="PROSITE" id="PS50097"/>
    </source>
</evidence>
<dbReference type="PANTHER" id="PTHR48228:SF5">
    <property type="entry name" value="ALPHA-METHYLACYL-COA RACEMASE"/>
    <property type="match status" value="1"/>
</dbReference>
<dbReference type="Gene3D" id="3.40.50.10540">
    <property type="entry name" value="Crotonobetainyl-coa:carnitine coa-transferase, domain 1"/>
    <property type="match status" value="1"/>
</dbReference>
<dbReference type="Proteomes" id="UP001642464">
    <property type="component" value="Unassembled WGS sequence"/>
</dbReference>
<evidence type="ECO:0000256" key="2">
    <source>
        <dbReference type="SAM" id="MobiDB-lite"/>
    </source>
</evidence>
<feature type="region of interest" description="Disordered" evidence="2">
    <location>
        <begin position="890"/>
        <end position="930"/>
    </location>
</feature>
<dbReference type="SUPFAM" id="SSF89796">
    <property type="entry name" value="CoA-transferase family III (CaiB/BaiF)"/>
    <property type="match status" value="1"/>
</dbReference>
<dbReference type="InterPro" id="IPR050509">
    <property type="entry name" value="CoA-transferase_III"/>
</dbReference>
<sequence>MAMEQTALLWALLDTREFGEVKRLRPERIDLVALHPSLGVTMIVHSITQGLRKGDEEAIDTIQWLLSLGASFLQKCNNSRCRHSMWKADNKDATIVTVTYACHSAVSYVAAWKSLLSQRKEDWSRVQAYLTKVLRCFTAQSEALPQARISIRQGIVDLWERCLMDTSSQDLTFNTADGEVTAHSHVLAQASPVVAAMLSSPMKEGQKCLIEVKDASSNSVSLFLELLYTCSTKLDPDYQMVLQALDVAHRWQVEVVVTILADLLQGMITDESFVAIAEHSVLKGLENLKTAARRFGAESAAVQAQLREGRLTKTVLQLFPDAPSPEASMPVKRRRFTAGKATDLILHDGTLQPQGSPAAVTELAVLGGLRNEASTLDLLQSGYPSDHLLQMAFGTQSAGQDRRPAPAQQPLRALRRALPSHGQSFQQHPDTLAAARAEPAEGPTLLSVADVGTVLVAIDLSVFGSQWRLGNKQSCDYGDESATVFALVQLLQWSGGHRPASAVGYIYQEAEGQLHRWVVQSHGGVQNFIAQHPEAGCENGLGFRAKLETDGRSRTGEVANGGGIGPCPLAACVLAFGASVITVCRAHHGQVHSQNDPVSRGKRSIAIDMKSAQGVKVLSRLAAQVDVFLEPFRPGVVEKLGIGPEVLCSLNPRLIYGRMTGYGQGGTDFSNMAGHDNNYIALSGLLDFFRRGDEKPFPPANFAGDYAGGGMMLAMGVLLALLERHRSGQGQVIDAAMVDGANYTALPLFKWRETGLVPVGPDGHMVASDFVLCQAPHWSDVYLCQEDPAKPGTRQYMSVQAIEPQFYSELLKGLGLDGATLPGQFDRKVITPRWWRGVRRRTLPSNHSNRLFGHISPFSKTTAKIFANTDACCVPVLNPLEAAAHPHNQMRRSFEPTPGASGLYEPAPAPKLQRTPGLSPRPSPVPGGDTRTVLCEYGFSGEEVANLLKEGVLGESKSKL</sequence>
<dbReference type="Pfam" id="PF00651">
    <property type="entry name" value="BTB"/>
    <property type="match status" value="1"/>
</dbReference>
<evidence type="ECO:0000256" key="1">
    <source>
        <dbReference type="ARBA" id="ARBA00008383"/>
    </source>
</evidence>
<evidence type="ECO:0000313" key="4">
    <source>
        <dbReference type="EMBL" id="CAK9042900.1"/>
    </source>
</evidence>
<protein>
    <submittedName>
        <fullName evidence="4">Alpha-methylacyl-CoA racemase (2-methylacyl-CoA racemase)</fullName>
    </submittedName>
</protein>
<reference evidence="4 5" key="1">
    <citation type="submission" date="2024-02" db="EMBL/GenBank/DDBJ databases">
        <authorList>
            <person name="Chen Y."/>
            <person name="Shah S."/>
            <person name="Dougan E. K."/>
            <person name="Thang M."/>
            <person name="Chan C."/>
        </authorList>
    </citation>
    <scope>NUCLEOTIDE SEQUENCE [LARGE SCALE GENOMIC DNA]</scope>
</reference>
<comment type="similarity">
    <text evidence="1">Belongs to the CoA-transferase III family.</text>
</comment>
<comment type="caution">
    <text evidence="4">The sequence shown here is derived from an EMBL/GenBank/DDBJ whole genome shotgun (WGS) entry which is preliminary data.</text>
</comment>
<dbReference type="Gene3D" id="3.30.1540.10">
    <property type="entry name" value="formyl-coa transferase, domain 3"/>
    <property type="match status" value="1"/>
</dbReference>
<dbReference type="InterPro" id="IPR044855">
    <property type="entry name" value="CoA-Trfase_III_dom3_sf"/>
</dbReference>
<dbReference type="PROSITE" id="PS50097">
    <property type="entry name" value="BTB"/>
    <property type="match status" value="1"/>
</dbReference>
<gene>
    <name evidence="4" type="ORF">SCF082_LOCUS24611</name>
</gene>
<feature type="domain" description="BTB" evidence="3">
    <location>
        <begin position="169"/>
        <end position="236"/>
    </location>
</feature>
<name>A0ABP0LUN2_9DINO</name>
<accession>A0ABP0LUN2</accession>
<evidence type="ECO:0000313" key="5">
    <source>
        <dbReference type="Proteomes" id="UP001642464"/>
    </source>
</evidence>
<dbReference type="EMBL" id="CAXAMM010018202">
    <property type="protein sequence ID" value="CAK9042900.1"/>
    <property type="molecule type" value="Genomic_DNA"/>
</dbReference>
<dbReference type="InterPro" id="IPR023606">
    <property type="entry name" value="CoA-Trfase_III_dom_1_sf"/>
</dbReference>
<dbReference type="InterPro" id="IPR000210">
    <property type="entry name" value="BTB/POZ_dom"/>
</dbReference>
<dbReference type="InterPro" id="IPR011333">
    <property type="entry name" value="SKP1/BTB/POZ_sf"/>
</dbReference>
<keyword evidence="5" id="KW-1185">Reference proteome</keyword>
<proteinExistence type="inferred from homology"/>
<dbReference type="Gene3D" id="3.30.710.10">
    <property type="entry name" value="Potassium Channel Kv1.1, Chain A"/>
    <property type="match status" value="1"/>
</dbReference>